<dbReference type="PANTHER" id="PTHR30636:SF3">
    <property type="entry name" value="UPF0701 PROTEIN YICC"/>
    <property type="match status" value="1"/>
</dbReference>
<evidence type="ECO:0000259" key="7">
    <source>
        <dbReference type="Pfam" id="PF08340"/>
    </source>
</evidence>
<dbReference type="InterPro" id="IPR013551">
    <property type="entry name" value="YicC-like_C"/>
</dbReference>
<feature type="domain" description="Endoribonuclease YicC-like N-terminal" evidence="6">
    <location>
        <begin position="2"/>
        <end position="154"/>
    </location>
</feature>
<dbReference type="AlphaFoldDB" id="A0A3B0Z492"/>
<evidence type="ECO:0000256" key="4">
    <source>
        <dbReference type="ARBA" id="ARBA00022801"/>
    </source>
</evidence>
<accession>A0A3B0Z492</accession>
<sequence>MICSLTSYARSEEVSEFGNISWDIRTVNHRFLDVSVRLPDEYKSLETKVRARVGARLSRGKIDCSFRFQPTQTATGQLHLNRELVTQLSDLAKEVNSILGSAQHSSALELLKWPGVIAPQEQDREAMESAVLNLLESTLNEVIIVRQREGEKLKEAILQRCGDIDVLILDAQALLPEILAAHRERVKAKISELDLSLDTQRLEQEVALLAQKMDVDEELDRLKIHIMEVRRVLEQGGAVGRRLDFLMQECNREVNTFGAKSISTKTTAISVNSKVLIEQMREQIQNIE</sequence>
<dbReference type="InterPro" id="IPR005229">
    <property type="entry name" value="YicC/YloC-like"/>
</dbReference>
<keyword evidence="3" id="KW-0255">Endonuclease</keyword>
<proteinExistence type="inferred from homology"/>
<organism evidence="8">
    <name type="scientific">hydrothermal vent metagenome</name>
    <dbReference type="NCBI Taxonomy" id="652676"/>
    <lineage>
        <taxon>unclassified sequences</taxon>
        <taxon>metagenomes</taxon>
        <taxon>ecological metagenomes</taxon>
    </lineage>
</organism>
<keyword evidence="4" id="KW-0378">Hydrolase</keyword>
<dbReference type="GO" id="GO:0016787">
    <property type="term" value="F:hydrolase activity"/>
    <property type="evidence" value="ECO:0007669"/>
    <property type="project" value="UniProtKB-KW"/>
</dbReference>
<comment type="cofactor">
    <cofactor evidence="1">
        <name>a divalent metal cation</name>
        <dbReference type="ChEBI" id="CHEBI:60240"/>
    </cofactor>
</comment>
<dbReference type="Pfam" id="PF03755">
    <property type="entry name" value="YicC-like_N"/>
    <property type="match status" value="1"/>
</dbReference>
<dbReference type="InterPro" id="IPR013527">
    <property type="entry name" value="YicC-like_N"/>
</dbReference>
<dbReference type="NCBIfam" id="TIGR00255">
    <property type="entry name" value="YicC/YloC family endoribonuclease"/>
    <property type="match status" value="1"/>
</dbReference>
<dbReference type="PANTHER" id="PTHR30636">
    <property type="entry name" value="UPF0701 PROTEIN YICC"/>
    <property type="match status" value="1"/>
</dbReference>
<evidence type="ECO:0000256" key="3">
    <source>
        <dbReference type="ARBA" id="ARBA00022759"/>
    </source>
</evidence>
<protein>
    <submittedName>
        <fullName evidence="8">Protein YicC</fullName>
    </submittedName>
</protein>
<dbReference type="EMBL" id="UOFO01000093">
    <property type="protein sequence ID" value="VAW86371.1"/>
    <property type="molecule type" value="Genomic_DNA"/>
</dbReference>
<gene>
    <name evidence="8" type="ORF">MNBD_GAMMA16-1753</name>
</gene>
<evidence type="ECO:0000256" key="2">
    <source>
        <dbReference type="ARBA" id="ARBA00022722"/>
    </source>
</evidence>
<keyword evidence="2" id="KW-0540">Nuclease</keyword>
<dbReference type="Pfam" id="PF08340">
    <property type="entry name" value="YicC-like_C"/>
    <property type="match status" value="1"/>
</dbReference>
<dbReference type="GO" id="GO:0004521">
    <property type="term" value="F:RNA endonuclease activity"/>
    <property type="evidence" value="ECO:0007669"/>
    <property type="project" value="InterPro"/>
</dbReference>
<evidence type="ECO:0000259" key="6">
    <source>
        <dbReference type="Pfam" id="PF03755"/>
    </source>
</evidence>
<evidence type="ECO:0000256" key="5">
    <source>
        <dbReference type="ARBA" id="ARBA00035648"/>
    </source>
</evidence>
<reference evidence="8" key="1">
    <citation type="submission" date="2018-06" db="EMBL/GenBank/DDBJ databases">
        <authorList>
            <person name="Zhirakovskaya E."/>
        </authorList>
    </citation>
    <scope>NUCLEOTIDE SEQUENCE</scope>
</reference>
<evidence type="ECO:0000256" key="1">
    <source>
        <dbReference type="ARBA" id="ARBA00001968"/>
    </source>
</evidence>
<comment type="similarity">
    <text evidence="5">Belongs to the YicC/YloC family.</text>
</comment>
<feature type="domain" description="Endoribonuclease YicC-like C-terminal" evidence="7">
    <location>
        <begin position="174"/>
        <end position="288"/>
    </location>
</feature>
<name>A0A3B0Z492_9ZZZZ</name>
<evidence type="ECO:0000313" key="8">
    <source>
        <dbReference type="EMBL" id="VAW86371.1"/>
    </source>
</evidence>